<sequence length="370" mass="42713">MGSLMKSPRVRLPLSIVTVLICVFALVALLYTERISSPSSSSIFRFKSCSKQGTTRDEETMVDAPVKAEADDRFEFDPNECSVAHGKWGFNSSLKPLYTDRTCPYIDRQFACAKNGRPDSDYRHWEWQPDDCMLPSFNPRVALQKLRGKRLMFVGDSLHRNQWESFVCLVEFVVPKDQKSMRLGKSHSVFKLKEYNATIEFYWAPFLVESNSDNPIIGDPRKRILRVDSVSKHAKYWEGVDILAFNTYVWWMSGPKMKSLWGSFANGEEGLEELETPVAYRLGLKTWANWIDSTIDPNKTRKRRLEPQGRDQMLQRNEAGDEERPLGNRFQQADDERGGERGGEDESPGHLHQHHADIRVQDRRTRFGLQ</sequence>
<accession>A0A6A4KPM5</accession>
<dbReference type="GO" id="GO:0005794">
    <property type="term" value="C:Golgi apparatus"/>
    <property type="evidence" value="ECO:0007669"/>
    <property type="project" value="TreeGrafter"/>
</dbReference>
<keyword evidence="4" id="KW-0735">Signal-anchor</keyword>
<comment type="caution">
    <text evidence="11">The sequence shown here is derived from an EMBL/GenBank/DDBJ whole genome shotgun (WGS) entry which is preliminary data.</text>
</comment>
<evidence type="ECO:0000313" key="12">
    <source>
        <dbReference type="Proteomes" id="UP000428333"/>
    </source>
</evidence>
<evidence type="ECO:0000256" key="8">
    <source>
        <dbReference type="SAM" id="Phobius"/>
    </source>
</evidence>
<dbReference type="PANTHER" id="PTHR32285">
    <property type="entry name" value="PROTEIN TRICHOME BIREFRINGENCE-LIKE 9-RELATED"/>
    <property type="match status" value="1"/>
</dbReference>
<dbReference type="InterPro" id="IPR026057">
    <property type="entry name" value="TBL_C"/>
</dbReference>
<evidence type="ECO:0000256" key="5">
    <source>
        <dbReference type="ARBA" id="ARBA00022989"/>
    </source>
</evidence>
<feature type="domain" description="Trichome birefringence-like N-terminal" evidence="10">
    <location>
        <begin position="80"/>
        <end position="132"/>
    </location>
</feature>
<feature type="domain" description="Trichome birefringence-like C-terminal" evidence="9">
    <location>
        <begin position="134"/>
        <end position="301"/>
    </location>
</feature>
<feature type="compositionally biased region" description="Basic and acidic residues" evidence="7">
    <location>
        <begin position="318"/>
        <end position="370"/>
    </location>
</feature>
<dbReference type="Pfam" id="PF13839">
    <property type="entry name" value="PC-Esterase"/>
    <property type="match status" value="1"/>
</dbReference>
<evidence type="ECO:0000256" key="1">
    <source>
        <dbReference type="ARBA" id="ARBA00004167"/>
    </source>
</evidence>
<evidence type="ECO:0000256" key="3">
    <source>
        <dbReference type="ARBA" id="ARBA00022692"/>
    </source>
</evidence>
<evidence type="ECO:0000259" key="10">
    <source>
        <dbReference type="Pfam" id="PF14416"/>
    </source>
</evidence>
<dbReference type="EMBL" id="QEFC01003494">
    <property type="protein sequence ID" value="KAE9447655.1"/>
    <property type="molecule type" value="Genomic_DNA"/>
</dbReference>
<keyword evidence="6 8" id="KW-0472">Membrane</keyword>
<protein>
    <submittedName>
        <fullName evidence="11">Uncharacterized protein</fullName>
    </submittedName>
</protein>
<dbReference type="PANTHER" id="PTHR32285:SF7">
    <property type="entry name" value="PROTEIN TRICHOME BIREFRINGENCE-LIKE 3"/>
    <property type="match status" value="1"/>
</dbReference>
<evidence type="ECO:0000259" key="9">
    <source>
        <dbReference type="Pfam" id="PF13839"/>
    </source>
</evidence>
<evidence type="ECO:0000313" key="11">
    <source>
        <dbReference type="EMBL" id="KAE9447655.1"/>
    </source>
</evidence>
<proteinExistence type="inferred from homology"/>
<organism evidence="11 12">
    <name type="scientific">Rhododendron williamsianum</name>
    <dbReference type="NCBI Taxonomy" id="262921"/>
    <lineage>
        <taxon>Eukaryota</taxon>
        <taxon>Viridiplantae</taxon>
        <taxon>Streptophyta</taxon>
        <taxon>Embryophyta</taxon>
        <taxon>Tracheophyta</taxon>
        <taxon>Spermatophyta</taxon>
        <taxon>Magnoliopsida</taxon>
        <taxon>eudicotyledons</taxon>
        <taxon>Gunneridae</taxon>
        <taxon>Pentapetalae</taxon>
        <taxon>asterids</taxon>
        <taxon>Ericales</taxon>
        <taxon>Ericaceae</taxon>
        <taxon>Ericoideae</taxon>
        <taxon>Rhodoreae</taxon>
        <taxon>Rhododendron</taxon>
    </lineage>
</organism>
<keyword evidence="5 8" id="KW-1133">Transmembrane helix</keyword>
<dbReference type="InterPro" id="IPR029962">
    <property type="entry name" value="TBL"/>
</dbReference>
<dbReference type="InterPro" id="IPR025846">
    <property type="entry name" value="TBL_N"/>
</dbReference>
<evidence type="ECO:0000256" key="4">
    <source>
        <dbReference type="ARBA" id="ARBA00022968"/>
    </source>
</evidence>
<feature type="transmembrane region" description="Helical" evidence="8">
    <location>
        <begin position="12"/>
        <end position="31"/>
    </location>
</feature>
<evidence type="ECO:0000256" key="6">
    <source>
        <dbReference type="ARBA" id="ARBA00023136"/>
    </source>
</evidence>
<evidence type="ECO:0000256" key="2">
    <source>
        <dbReference type="ARBA" id="ARBA00007727"/>
    </source>
</evidence>
<dbReference type="GO" id="GO:0016413">
    <property type="term" value="F:O-acetyltransferase activity"/>
    <property type="evidence" value="ECO:0007669"/>
    <property type="project" value="InterPro"/>
</dbReference>
<name>A0A6A4KPM5_9ERIC</name>
<feature type="non-terminal residue" evidence="11">
    <location>
        <position position="1"/>
    </location>
</feature>
<keyword evidence="12" id="KW-1185">Reference proteome</keyword>
<dbReference type="Pfam" id="PF14416">
    <property type="entry name" value="PMR5N"/>
    <property type="match status" value="1"/>
</dbReference>
<reference evidence="11 12" key="1">
    <citation type="journal article" date="2019" name="Genome Biol. Evol.">
        <title>The Rhododendron genome and chromosomal organization provide insight into shared whole-genome duplications across the heath family (Ericaceae).</title>
        <authorList>
            <person name="Soza V.L."/>
            <person name="Lindsley D."/>
            <person name="Waalkes A."/>
            <person name="Ramage E."/>
            <person name="Patwardhan R.P."/>
            <person name="Burton J.N."/>
            <person name="Adey A."/>
            <person name="Kumar A."/>
            <person name="Qiu R."/>
            <person name="Shendure J."/>
            <person name="Hall B."/>
        </authorList>
    </citation>
    <scope>NUCLEOTIDE SEQUENCE [LARGE SCALE GENOMIC DNA]</scope>
    <source>
        <strain evidence="11">RSF 1966-606</strain>
    </source>
</reference>
<comment type="subcellular location">
    <subcellularLocation>
        <location evidence="1">Membrane</location>
        <topology evidence="1">Single-pass membrane protein</topology>
    </subcellularLocation>
</comment>
<feature type="region of interest" description="Disordered" evidence="7">
    <location>
        <begin position="299"/>
        <end position="370"/>
    </location>
</feature>
<dbReference type="Proteomes" id="UP000428333">
    <property type="component" value="Linkage Group LG12"/>
</dbReference>
<dbReference type="OrthoDB" id="630188at2759"/>
<comment type="similarity">
    <text evidence="2">Belongs to the PC-esterase family. TBL subfamily.</text>
</comment>
<dbReference type="GO" id="GO:0016020">
    <property type="term" value="C:membrane"/>
    <property type="evidence" value="ECO:0007669"/>
    <property type="project" value="UniProtKB-SubCell"/>
</dbReference>
<gene>
    <name evidence="11" type="ORF">C3L33_20454</name>
</gene>
<evidence type="ECO:0000256" key="7">
    <source>
        <dbReference type="SAM" id="MobiDB-lite"/>
    </source>
</evidence>
<dbReference type="AlphaFoldDB" id="A0A6A4KPM5"/>
<keyword evidence="3 8" id="KW-0812">Transmembrane</keyword>